<name>A0A494Y9S2_9BURK</name>
<reference evidence="1 2" key="1">
    <citation type="submission" date="2018-10" db="EMBL/GenBank/DDBJ databases">
        <title>Robbsia sp. DHC34, isolated from soil.</title>
        <authorList>
            <person name="Gao Z.-H."/>
            <person name="Qiu L.-H."/>
        </authorList>
    </citation>
    <scope>NUCLEOTIDE SEQUENCE [LARGE SCALE GENOMIC DNA]</scope>
    <source>
        <strain evidence="1 2">DHC34</strain>
    </source>
</reference>
<dbReference type="GO" id="GO:0005975">
    <property type="term" value="P:carbohydrate metabolic process"/>
    <property type="evidence" value="ECO:0007669"/>
    <property type="project" value="InterPro"/>
</dbReference>
<evidence type="ECO:0008006" key="3">
    <source>
        <dbReference type="Google" id="ProtNLM"/>
    </source>
</evidence>
<evidence type="ECO:0000313" key="1">
    <source>
        <dbReference type="EMBL" id="RKP58875.1"/>
    </source>
</evidence>
<keyword evidence="2" id="KW-1185">Reference proteome</keyword>
<dbReference type="AlphaFoldDB" id="A0A494Y9S2"/>
<accession>A0A494Y9S2</accession>
<dbReference type="EMBL" id="RBZU01000001">
    <property type="protein sequence ID" value="RKP58875.1"/>
    <property type="molecule type" value="Genomic_DNA"/>
</dbReference>
<organism evidence="1 2">
    <name type="scientific">Pararobbsia silviterrae</name>
    <dbReference type="NCBI Taxonomy" id="1792498"/>
    <lineage>
        <taxon>Bacteria</taxon>
        <taxon>Pseudomonadati</taxon>
        <taxon>Pseudomonadota</taxon>
        <taxon>Betaproteobacteria</taxon>
        <taxon>Burkholderiales</taxon>
        <taxon>Burkholderiaceae</taxon>
        <taxon>Pararobbsia</taxon>
    </lineage>
</organism>
<dbReference type="GO" id="GO:0003824">
    <property type="term" value="F:catalytic activity"/>
    <property type="evidence" value="ECO:0007669"/>
    <property type="project" value="InterPro"/>
</dbReference>
<evidence type="ECO:0000313" key="2">
    <source>
        <dbReference type="Proteomes" id="UP000270342"/>
    </source>
</evidence>
<dbReference type="SUPFAM" id="SSF74650">
    <property type="entry name" value="Galactose mutarotase-like"/>
    <property type="match status" value="1"/>
</dbReference>
<protein>
    <recommendedName>
        <fullName evidence="3">Aldose 1-epimerase</fullName>
    </recommendedName>
</protein>
<gene>
    <name evidence="1" type="ORF">D7S86_02810</name>
</gene>
<proteinExistence type="predicted"/>
<dbReference type="InterPro" id="IPR011013">
    <property type="entry name" value="Gal_mutarotase_sf_dom"/>
</dbReference>
<dbReference type="Gene3D" id="2.70.98.10">
    <property type="match status" value="1"/>
</dbReference>
<dbReference type="InterPro" id="IPR014718">
    <property type="entry name" value="GH-type_carb-bd"/>
</dbReference>
<dbReference type="GO" id="GO:0030246">
    <property type="term" value="F:carbohydrate binding"/>
    <property type="evidence" value="ECO:0007669"/>
    <property type="project" value="InterPro"/>
</dbReference>
<sequence length="317" mass="35198">MQGLGGMLAPLMFELGDGRRLQCMQIAPWADTEQAERLPGILRRLRGEWPCVPFGRPDTPSDLPPGWRGLRPDDTWPHGFASNHVWHCIDAGRDHLTIAIDYPEDAAIARLERRFAVVPDAPRLDIELVIHARRPVRVPVALHPTFRVPRDPGRLVVEPAAHGGIHTYPVQAERHVSRLRPNATARALAQMPSDGATIDLTHLPLPFKTEELLQITDIGVRDVDAQVVLRYLDEDVRVGLGWDTHALPDVMLWVSNGGRDGEPWSGRHYALGVEPVNGLFDLGRVAAVDASHALASRTGLVLDPAHPSRIRYHFAAW</sequence>
<dbReference type="Proteomes" id="UP000270342">
    <property type="component" value="Unassembled WGS sequence"/>
</dbReference>
<comment type="caution">
    <text evidence="1">The sequence shown here is derived from an EMBL/GenBank/DDBJ whole genome shotgun (WGS) entry which is preliminary data.</text>
</comment>